<evidence type="ECO:0000256" key="2">
    <source>
        <dbReference type="ARBA" id="ARBA00022723"/>
    </source>
</evidence>
<sequence length="285" mass="29354">MTEPDEAAGGGPAAAGDGAAGVLVVSRTLDRCGVLGPGWRAVLWVQGCPLRCRGCVAPETLPFDAGHARPVAELADWLVGLPEIEGVTLSGGEPFAQARPLVELLDEVRTRRPELSAVAYSGFRLEALRRGTPAQRALLDRLDLLIDGPYVAARHGDLLWRGSDNQRLLPLTERYAEVADHAGAGAGIEVSLGTDNTFSWAGVPAAPGFRAHVETRLQALGYAVRGGAAPVEPAPSARARPAGGAGTAGAAAAPAGPAAEPVERAAERPSPSPTDEEAREGKGPL</sequence>
<dbReference type="Proteomes" id="UP001183410">
    <property type="component" value="Unassembled WGS sequence"/>
</dbReference>
<evidence type="ECO:0000313" key="7">
    <source>
        <dbReference type="Proteomes" id="UP001183410"/>
    </source>
</evidence>
<dbReference type="InterPro" id="IPR012837">
    <property type="entry name" value="NrdG"/>
</dbReference>
<name>A0ABU2JRA5_9ACTN</name>
<organism evidence="6 7">
    <name type="scientific">Streptomyces chisholmiae</name>
    <dbReference type="NCBI Taxonomy" id="3075540"/>
    <lineage>
        <taxon>Bacteria</taxon>
        <taxon>Bacillati</taxon>
        <taxon>Actinomycetota</taxon>
        <taxon>Actinomycetes</taxon>
        <taxon>Kitasatosporales</taxon>
        <taxon>Streptomycetaceae</taxon>
        <taxon>Streptomyces</taxon>
    </lineage>
</organism>
<keyword evidence="4" id="KW-0411">Iron-sulfur</keyword>
<dbReference type="CDD" id="cd01335">
    <property type="entry name" value="Radical_SAM"/>
    <property type="match status" value="1"/>
</dbReference>
<feature type="region of interest" description="Disordered" evidence="5">
    <location>
        <begin position="229"/>
        <end position="285"/>
    </location>
</feature>
<dbReference type="SFLD" id="SFLDF00299">
    <property type="entry name" value="anaerobic_ribonucleoside-triph"/>
    <property type="match status" value="1"/>
</dbReference>
<evidence type="ECO:0000256" key="5">
    <source>
        <dbReference type="SAM" id="MobiDB-lite"/>
    </source>
</evidence>
<comment type="caution">
    <text evidence="6">The sequence shown here is derived from an EMBL/GenBank/DDBJ whole genome shotgun (WGS) entry which is preliminary data.</text>
</comment>
<keyword evidence="7" id="KW-1185">Reference proteome</keyword>
<dbReference type="InterPro" id="IPR007197">
    <property type="entry name" value="rSAM"/>
</dbReference>
<keyword evidence="2" id="KW-0479">Metal-binding</keyword>
<dbReference type="Gene3D" id="3.20.20.70">
    <property type="entry name" value="Aldolase class I"/>
    <property type="match status" value="1"/>
</dbReference>
<evidence type="ECO:0000256" key="1">
    <source>
        <dbReference type="ARBA" id="ARBA00022691"/>
    </source>
</evidence>
<dbReference type="InterPro" id="IPR058240">
    <property type="entry name" value="rSAM_sf"/>
</dbReference>
<keyword evidence="1" id="KW-0949">S-adenosyl-L-methionine</keyword>
<dbReference type="SUPFAM" id="SSF102114">
    <property type="entry name" value="Radical SAM enzymes"/>
    <property type="match status" value="1"/>
</dbReference>
<protein>
    <submittedName>
        <fullName evidence="6">4Fe-4S single cluster domain-containing protein</fullName>
    </submittedName>
</protein>
<reference evidence="7" key="1">
    <citation type="submission" date="2023-07" db="EMBL/GenBank/DDBJ databases">
        <title>30 novel species of actinomycetes from the DSMZ collection.</title>
        <authorList>
            <person name="Nouioui I."/>
        </authorList>
    </citation>
    <scope>NUCLEOTIDE SEQUENCE [LARGE SCALE GENOMIC DNA]</scope>
    <source>
        <strain evidence="7">DSM 44915</strain>
    </source>
</reference>
<evidence type="ECO:0000313" key="6">
    <source>
        <dbReference type="EMBL" id="MDT0267509.1"/>
    </source>
</evidence>
<dbReference type="EMBL" id="JAVREO010000007">
    <property type="protein sequence ID" value="MDT0267509.1"/>
    <property type="molecule type" value="Genomic_DNA"/>
</dbReference>
<dbReference type="InterPro" id="IPR013785">
    <property type="entry name" value="Aldolase_TIM"/>
</dbReference>
<dbReference type="SFLD" id="SFLDS00029">
    <property type="entry name" value="Radical_SAM"/>
    <property type="match status" value="1"/>
</dbReference>
<gene>
    <name evidence="6" type="ORF">RM844_14560</name>
</gene>
<dbReference type="Pfam" id="PF13353">
    <property type="entry name" value="Fer4_12"/>
    <property type="match status" value="1"/>
</dbReference>
<dbReference type="RefSeq" id="WP_311667568.1">
    <property type="nucleotide sequence ID" value="NZ_JAVREO010000007.1"/>
</dbReference>
<evidence type="ECO:0000256" key="4">
    <source>
        <dbReference type="ARBA" id="ARBA00023014"/>
    </source>
</evidence>
<dbReference type="SFLD" id="SFLDG01066">
    <property type="entry name" value="organic_radical-activating_enz"/>
    <property type="match status" value="1"/>
</dbReference>
<feature type="compositionally biased region" description="Low complexity" evidence="5">
    <location>
        <begin position="229"/>
        <end position="260"/>
    </location>
</feature>
<evidence type="ECO:0000256" key="3">
    <source>
        <dbReference type="ARBA" id="ARBA00023004"/>
    </source>
</evidence>
<accession>A0ABU2JRA5</accession>
<proteinExistence type="predicted"/>
<keyword evidence="3" id="KW-0408">Iron</keyword>
<dbReference type="SFLD" id="SFLDG01063">
    <property type="entry name" value="activating_enzymes__group_1"/>
    <property type="match status" value="1"/>
</dbReference>